<dbReference type="OMA" id="NDHLFYD"/>
<dbReference type="Proteomes" id="UP000054516">
    <property type="component" value="Unassembled WGS sequence"/>
</dbReference>
<feature type="compositionally biased region" description="Pro residues" evidence="1">
    <location>
        <begin position="271"/>
        <end position="284"/>
    </location>
</feature>
<proteinExistence type="predicted"/>
<dbReference type="AlphaFoldDB" id="A0A1W2TUQ9"/>
<feature type="region of interest" description="Disordered" evidence="1">
    <location>
        <begin position="265"/>
        <end position="286"/>
    </location>
</feature>
<keyword evidence="2" id="KW-0472">Membrane</keyword>
<evidence type="ECO:0000313" key="4">
    <source>
        <dbReference type="Proteomes" id="UP000054516"/>
    </source>
</evidence>
<keyword evidence="2" id="KW-0812">Transmembrane</keyword>
<accession>A0A1W2TUQ9</accession>
<organism evidence="3">
    <name type="scientific">Rosellinia necatrix</name>
    <name type="common">White root-rot fungus</name>
    <dbReference type="NCBI Taxonomy" id="77044"/>
    <lineage>
        <taxon>Eukaryota</taxon>
        <taxon>Fungi</taxon>
        <taxon>Dikarya</taxon>
        <taxon>Ascomycota</taxon>
        <taxon>Pezizomycotina</taxon>
        <taxon>Sordariomycetes</taxon>
        <taxon>Xylariomycetidae</taxon>
        <taxon>Xylariales</taxon>
        <taxon>Xylariaceae</taxon>
        <taxon>Rosellinia</taxon>
    </lineage>
</organism>
<feature type="region of interest" description="Disordered" evidence="1">
    <location>
        <begin position="538"/>
        <end position="561"/>
    </location>
</feature>
<feature type="compositionally biased region" description="Basic and acidic residues" evidence="1">
    <location>
        <begin position="401"/>
        <end position="412"/>
    </location>
</feature>
<sequence>MANTVNRRKPERPPKFPNIVGILKACGPRILQDVYLLNAFRAGPTLLLKIAFSTMLSVFITYLWYSYKASDFMFSPGRFIDSNSISNENLTESDATGGLRMVVFGGGDVATPTLSSRDGQGYAWTEVMCQKLGCDTYISFIPKTEGTGGAVLSNTLLDAAYKHVNASKVGSNKGNKPIGIDYSWATEQYPKPHQLDLATQIDYFLATPRRQRPPAESLWVFNIGYWDIWYLAALPRGLATEVLNSSIRELFFQIERLYYSTKNSESSAFPGPSPSPEAPVPTGPRPKVNAPFRIFLTRLFDISLTPGFASKRPKPPSPHSSASQLRNAAFLTEYWNILLEAAVDNWHATPDPESWSTADAVDIKVVEALAGKRPVEVGWSKQRGEGKGGGGGGGDHDDDDDYHHHGSRKHDGGIPSLPRRQVASYGISQYLRELMIDRQLRDTDLFDGNGLGARPPEDGFLDISTPCALDVAGHGVTGRGEAAAAAGAAAGDGMTVCQEPDNYLFYSAFTVGQRAIHEIGVRAARRFLDQVEATSGWREKARMHKEGGREHNEHEMTRFTT</sequence>
<reference evidence="3" key="1">
    <citation type="submission" date="2016-03" db="EMBL/GenBank/DDBJ databases">
        <title>Draft genome sequence of Rosellinia necatrix.</title>
        <authorList>
            <person name="Kanematsu S."/>
        </authorList>
    </citation>
    <scope>NUCLEOTIDE SEQUENCE [LARGE SCALE GENOMIC DNA]</scope>
    <source>
        <strain evidence="3">W97</strain>
    </source>
</reference>
<protein>
    <submittedName>
        <fullName evidence="3">Uncharacterized protein</fullName>
    </submittedName>
</protein>
<keyword evidence="2" id="KW-1133">Transmembrane helix</keyword>
<evidence type="ECO:0000313" key="3">
    <source>
        <dbReference type="EMBL" id="GAP92345.1"/>
    </source>
</evidence>
<feature type="transmembrane region" description="Helical" evidence="2">
    <location>
        <begin position="46"/>
        <end position="65"/>
    </location>
</feature>
<dbReference type="STRING" id="77044.A0A1W2TUQ9"/>
<dbReference type="EMBL" id="DF977525">
    <property type="protein sequence ID" value="GAP92345.1"/>
    <property type="molecule type" value="Genomic_DNA"/>
</dbReference>
<feature type="region of interest" description="Disordered" evidence="1">
    <location>
        <begin position="376"/>
        <end position="418"/>
    </location>
</feature>
<evidence type="ECO:0000256" key="2">
    <source>
        <dbReference type="SAM" id="Phobius"/>
    </source>
</evidence>
<keyword evidence="4" id="KW-1185">Reference proteome</keyword>
<evidence type="ECO:0000256" key="1">
    <source>
        <dbReference type="SAM" id="MobiDB-lite"/>
    </source>
</evidence>
<name>A0A1W2TUQ9_ROSNE</name>
<gene>
    <name evidence="3" type="ORF">SAMD00023353_8000330</name>
</gene>
<dbReference type="OrthoDB" id="5278722at2759"/>